<keyword evidence="5" id="KW-1185">Reference proteome</keyword>
<reference evidence="4 5" key="1">
    <citation type="submission" date="2022-04" db="EMBL/GenBank/DDBJ databases">
        <title>Proposal of a three novel species of Scandinavium, Scandinavium hiltneri, Scandinavium manionii, Scandinavium tedordense.</title>
        <authorList>
            <person name="Maddock D.W."/>
            <person name="Brady C.L."/>
            <person name="Denman S."/>
            <person name="Arnold D."/>
        </authorList>
    </citation>
    <scope>NUCLEOTIDE SEQUENCE [LARGE SCALE GENOMIC DNA]</scope>
    <source>
        <strain evidence="4 5">H11S7</strain>
    </source>
</reference>
<feature type="domain" description="Gp5/Type VI secretion system Vgr C-terminal trimerisation" evidence="3">
    <location>
        <begin position="464"/>
        <end position="568"/>
    </location>
</feature>
<dbReference type="Pfam" id="PF05954">
    <property type="entry name" value="Phage_GPD"/>
    <property type="match status" value="1"/>
</dbReference>
<evidence type="ECO:0000313" key="4">
    <source>
        <dbReference type="EMBL" id="MCS2160474.1"/>
    </source>
</evidence>
<dbReference type="PANTHER" id="PTHR32305:SF11">
    <property type="entry name" value="TYPE VI SECRETION SYSTEM SPIKE PROTEIN VGRG3"/>
    <property type="match status" value="1"/>
</dbReference>
<dbReference type="SUPFAM" id="SSF69279">
    <property type="entry name" value="Phage tail proteins"/>
    <property type="match status" value="2"/>
</dbReference>
<dbReference type="InterPro" id="IPR037026">
    <property type="entry name" value="Vgr_OB-fold_dom_sf"/>
</dbReference>
<protein>
    <submittedName>
        <fullName evidence="4">Type VI secretion system tip protein VgrG</fullName>
    </submittedName>
</protein>
<dbReference type="Pfam" id="PF04717">
    <property type="entry name" value="Phage_base_V"/>
    <property type="match status" value="1"/>
</dbReference>
<dbReference type="InterPro" id="IPR006533">
    <property type="entry name" value="T6SS_Vgr_RhsGE"/>
</dbReference>
<dbReference type="Gene3D" id="4.10.220.110">
    <property type="match status" value="1"/>
</dbReference>
<dbReference type="RefSeq" id="WP_258987053.1">
    <property type="nucleotide sequence ID" value="NZ_JALIGE010000069.1"/>
</dbReference>
<dbReference type="Pfam" id="PF22178">
    <property type="entry name" value="Gp5_trimer_C"/>
    <property type="match status" value="1"/>
</dbReference>
<dbReference type="InterPro" id="IPR017847">
    <property type="entry name" value="T6SS_RhsGE_Vgr_subset"/>
</dbReference>
<evidence type="ECO:0000259" key="2">
    <source>
        <dbReference type="Pfam" id="PF04717"/>
    </source>
</evidence>
<organism evidence="4 5">
    <name type="scientific">Scandinavium hiltneri</name>
    <dbReference type="NCBI Taxonomy" id="2926519"/>
    <lineage>
        <taxon>Bacteria</taxon>
        <taxon>Pseudomonadati</taxon>
        <taxon>Pseudomonadota</taxon>
        <taxon>Gammaproteobacteria</taxon>
        <taxon>Enterobacterales</taxon>
        <taxon>Enterobacteriaceae</taxon>
        <taxon>Scandinavium</taxon>
    </lineage>
</organism>
<sequence>MTNNGLYFTLNVKGLPGNTFSVVGFTLQEQYSALFSLELELASAIPAVDFGTVLDKVITLTVWRDAVIQRVVNGIVVSMEQGDTGFRRTRYSLSVRPTLWRASLRRNSRIFQQQNLQTIVETLLGEHGINDYAYSLRYEHAVREFCVQYQEDDLTFIERMFAEEGIFYFFEHDSDKHTLVFADHCGGQNTGPVLPYNVAPSQEPCITTLRRRESLRPTDVILGDYTFKNPRWDAVYRDHARDMQHQKQRYFHYDYPGRYKDDSGERFSRWRVEALRNTAHQGDGDSNYAALQPGTDFTLTDHPRAEMNTRWQITRITHTGHQPQALEEEAGEAGTTLVNQFTFIPRNQTWRPLLTDKPRIDGAQIAVVTGPPGEEIYCDAYGRIRVRFPWDRSGKTDDSSSCWIRVSQPWAGQGWGSLAIPRIGHEVIIEFLNGDPDQPVVIGRTYHVNNLPPGGLPGTKTQMSLRSQTHKGRGFNELRFEDEKGKQEVFIHAQRDMNTKILHDRTMTIANNDTETIGGFQNITVDKDQTLTVKENRTVNITGNETITIGGGEDVTVDGTYTLTVKSDSCKIIRGGASIELMNESIDLKVGAASIAMRANGQIEICGATIKINGSGIVDIDGSEVQIN</sequence>
<dbReference type="SUPFAM" id="SSF69349">
    <property type="entry name" value="Phage fibre proteins"/>
    <property type="match status" value="1"/>
</dbReference>
<dbReference type="Gene3D" id="3.55.50.10">
    <property type="entry name" value="Baseplate protein-like domains"/>
    <property type="match status" value="1"/>
</dbReference>
<comment type="caution">
    <text evidence="4">The sequence shown here is derived from an EMBL/GenBank/DDBJ whole genome shotgun (WGS) entry which is preliminary data.</text>
</comment>
<feature type="domain" description="Gp5/Type VI secretion system Vgr protein OB-fold" evidence="2">
    <location>
        <begin position="380"/>
        <end position="446"/>
    </location>
</feature>
<dbReference type="SUPFAM" id="SSF69255">
    <property type="entry name" value="gp5 N-terminal domain-like"/>
    <property type="match status" value="1"/>
</dbReference>
<dbReference type="Gene3D" id="2.30.110.50">
    <property type="match status" value="1"/>
</dbReference>
<dbReference type="NCBIfam" id="TIGR03361">
    <property type="entry name" value="VI_Rhs_Vgr"/>
    <property type="match status" value="1"/>
</dbReference>
<evidence type="ECO:0000259" key="3">
    <source>
        <dbReference type="Pfam" id="PF22178"/>
    </source>
</evidence>
<gene>
    <name evidence="4" type="primary">vgrG</name>
    <name evidence="4" type="ORF">MUU47_04910</name>
</gene>
<dbReference type="Gene3D" id="2.40.50.230">
    <property type="entry name" value="Gp5 N-terminal domain"/>
    <property type="match status" value="1"/>
</dbReference>
<evidence type="ECO:0000313" key="5">
    <source>
        <dbReference type="Proteomes" id="UP001205357"/>
    </source>
</evidence>
<name>A0ABT2DXW2_9ENTR</name>
<dbReference type="NCBIfam" id="TIGR01646">
    <property type="entry name" value="vgr_GE"/>
    <property type="match status" value="1"/>
</dbReference>
<accession>A0ABT2DXW2</accession>
<dbReference type="InterPro" id="IPR054030">
    <property type="entry name" value="Gp5_Vgr_C"/>
</dbReference>
<dbReference type="PANTHER" id="PTHR32305">
    <property type="match status" value="1"/>
</dbReference>
<dbReference type="InterPro" id="IPR006531">
    <property type="entry name" value="Gp5/Vgr_OB"/>
</dbReference>
<dbReference type="Proteomes" id="UP001205357">
    <property type="component" value="Unassembled WGS sequence"/>
</dbReference>
<evidence type="ECO:0000256" key="1">
    <source>
        <dbReference type="ARBA" id="ARBA00005558"/>
    </source>
</evidence>
<dbReference type="EMBL" id="JALIGE010000069">
    <property type="protein sequence ID" value="MCS2160474.1"/>
    <property type="molecule type" value="Genomic_DNA"/>
</dbReference>
<comment type="similarity">
    <text evidence="1">Belongs to the VgrG protein family.</text>
</comment>
<dbReference type="InterPro" id="IPR050708">
    <property type="entry name" value="T6SS_VgrG/RHS"/>
</dbReference>
<proteinExistence type="inferred from homology"/>